<feature type="region of interest" description="Disordered" evidence="1">
    <location>
        <begin position="440"/>
        <end position="477"/>
    </location>
</feature>
<dbReference type="STRING" id="1016849.A0A0D1YU84"/>
<dbReference type="Pfam" id="PF06985">
    <property type="entry name" value="HET"/>
    <property type="match status" value="1"/>
</dbReference>
<dbReference type="HOGENOM" id="CLU_388318_0_0_1"/>
<organism evidence="3 4">
    <name type="scientific">Exophiala sideris</name>
    <dbReference type="NCBI Taxonomy" id="1016849"/>
    <lineage>
        <taxon>Eukaryota</taxon>
        <taxon>Fungi</taxon>
        <taxon>Dikarya</taxon>
        <taxon>Ascomycota</taxon>
        <taxon>Pezizomycotina</taxon>
        <taxon>Eurotiomycetes</taxon>
        <taxon>Chaetothyriomycetidae</taxon>
        <taxon>Chaetothyriales</taxon>
        <taxon>Herpotrichiellaceae</taxon>
        <taxon>Exophiala</taxon>
    </lineage>
</organism>
<evidence type="ECO:0000259" key="2">
    <source>
        <dbReference type="Pfam" id="PF06985"/>
    </source>
</evidence>
<dbReference type="EMBL" id="KN846954">
    <property type="protein sequence ID" value="KIV78433.1"/>
    <property type="molecule type" value="Genomic_DNA"/>
</dbReference>
<feature type="domain" description="Heterokaryon incompatibility" evidence="2">
    <location>
        <begin position="258"/>
        <end position="403"/>
    </location>
</feature>
<evidence type="ECO:0000256" key="1">
    <source>
        <dbReference type="SAM" id="MobiDB-lite"/>
    </source>
</evidence>
<dbReference type="PANTHER" id="PTHR33112:SF12">
    <property type="entry name" value="HETEROKARYON INCOMPATIBILITY DOMAIN-CONTAINING PROTEIN"/>
    <property type="match status" value="1"/>
</dbReference>
<feature type="compositionally biased region" description="Polar residues" evidence="1">
    <location>
        <begin position="447"/>
        <end position="468"/>
    </location>
</feature>
<sequence length="772" mass="86604">MASSSDAQLPDNDIPPAVYCPSCQQRIVWDLFFTALGSQSFSILPFDPLEVVQTRAKRCSFCQFILRCFQLNSHGGAENPHYGKPFVILEQCLVDNLPLPQPEAGFRRSNDPSRTLKPIANYRIFPRLTDISQVRGRDLGVFAAMITDKSLSSEFRHVASDKGFGIQCVSPLRLSNVHDPSLIIGDDHLNRLLGVEAAILSTKIPLKKINIWIEQCAKQHGDTCRPHSRSPRVLELPLRLIDVYTHAVVEGRSVRQNYTTLSYVWGNVDVLKHYRHNWASLSEAGALNSLRLPLTVRHAIEVTEQLGYRYLWVDALCIRQDDEEEKAAEIAKMGTIYSNSSLTIVALTGLDADAGLSGVGQCERSTRSSLANSSDSTLVTTFLGLETALDASPWSERGWTLQEQVLSTRCLFFGQHQLYFQCRTAIFSELDETLRSVRWDTDPMESSGRNPASVSSSRQGYPINNPQASKRGGTGTIASSSAWGRRQILPTTTALSQNNSATLEYLKIVEQYTKRKLTYPTDILNGFYGIVQYLTANMHAEFVLGIPVQILNRALLWRHKDGSPTRRTVSIRIVGKDSVSHARILRLPSWSWAGWAGDVDYQLAISNLVSPYSQFFEPSTDFYVVSEERPRLMGSTSSHHPWNVFKYRQNFKLSPSQKETLRAVDTMFLVCNVALASIEVECIDTNRNDQGLEVRMQGLPGTHVLYASQDWVVSGPRQKIDMFQIAESHNQVYVMLVKSKGGFWERLDVLALSKQSVRGMGCDWKRTSIIIG</sequence>
<dbReference type="InterPro" id="IPR010730">
    <property type="entry name" value="HET"/>
</dbReference>
<protein>
    <recommendedName>
        <fullName evidence="2">Heterokaryon incompatibility domain-containing protein</fullName>
    </recommendedName>
</protein>
<proteinExistence type="predicted"/>
<gene>
    <name evidence="3" type="ORF">PV11_10153</name>
</gene>
<dbReference type="AlphaFoldDB" id="A0A0D1YU84"/>
<name>A0A0D1YU84_9EURO</name>
<dbReference type="OrthoDB" id="4159223at2759"/>
<dbReference type="PANTHER" id="PTHR33112">
    <property type="entry name" value="DOMAIN PROTEIN, PUTATIVE-RELATED"/>
    <property type="match status" value="1"/>
</dbReference>
<accession>A0A0D1YU84</accession>
<dbReference type="Proteomes" id="UP000053599">
    <property type="component" value="Unassembled WGS sequence"/>
</dbReference>
<evidence type="ECO:0000313" key="4">
    <source>
        <dbReference type="Proteomes" id="UP000053599"/>
    </source>
</evidence>
<evidence type="ECO:0000313" key="3">
    <source>
        <dbReference type="EMBL" id="KIV78433.1"/>
    </source>
</evidence>
<reference evidence="3 4" key="1">
    <citation type="submission" date="2015-01" db="EMBL/GenBank/DDBJ databases">
        <title>The Genome Sequence of Exophiala sideris CBS121828.</title>
        <authorList>
            <consortium name="The Broad Institute Genomics Platform"/>
            <person name="Cuomo C."/>
            <person name="de Hoog S."/>
            <person name="Gorbushina A."/>
            <person name="Stielow B."/>
            <person name="Teixiera M."/>
            <person name="Abouelleil A."/>
            <person name="Chapman S.B."/>
            <person name="Priest M."/>
            <person name="Young S.K."/>
            <person name="Wortman J."/>
            <person name="Nusbaum C."/>
            <person name="Birren B."/>
        </authorList>
    </citation>
    <scope>NUCLEOTIDE SEQUENCE [LARGE SCALE GENOMIC DNA]</scope>
    <source>
        <strain evidence="3 4">CBS 121828</strain>
    </source>
</reference>